<accession>A0A9X0DL20</accession>
<evidence type="ECO:0000313" key="2">
    <source>
        <dbReference type="Proteomes" id="UP001152300"/>
    </source>
</evidence>
<comment type="caution">
    <text evidence="1">The sequence shown here is derived from an EMBL/GenBank/DDBJ whole genome shotgun (WGS) entry which is preliminary data.</text>
</comment>
<name>A0A9X0DL20_9HELO</name>
<keyword evidence="2" id="KW-1185">Reference proteome</keyword>
<proteinExistence type="predicted"/>
<reference evidence="1" key="1">
    <citation type="submission" date="2022-11" db="EMBL/GenBank/DDBJ databases">
        <title>Genome Resource of Sclerotinia nivalis Strain SnTB1, a Plant Pathogen Isolated from American Ginseng.</title>
        <authorList>
            <person name="Fan S."/>
        </authorList>
    </citation>
    <scope>NUCLEOTIDE SEQUENCE</scope>
    <source>
        <strain evidence="1">SnTB1</strain>
    </source>
</reference>
<dbReference type="Proteomes" id="UP001152300">
    <property type="component" value="Unassembled WGS sequence"/>
</dbReference>
<sequence length="138" mass="15813">MLTFVIDMGMIDDSVIFHWCSTQANSVKAKSGHCVREYPNILLVWKQTFLRVSTIKRNAKSSKVRSNNISSQISLKPKDIYHIELFLNGHPTAYLQTGRRASMDLSCHLLTEVQNYSARELDLTEIRIIWMLSLAQNA</sequence>
<evidence type="ECO:0000313" key="1">
    <source>
        <dbReference type="EMBL" id="KAJ8065597.1"/>
    </source>
</evidence>
<protein>
    <submittedName>
        <fullName evidence="1">Uncharacterized protein</fullName>
    </submittedName>
</protein>
<dbReference type="AlphaFoldDB" id="A0A9X0DL20"/>
<dbReference type="EMBL" id="JAPEIS010000006">
    <property type="protein sequence ID" value="KAJ8065597.1"/>
    <property type="molecule type" value="Genomic_DNA"/>
</dbReference>
<gene>
    <name evidence="1" type="ORF">OCU04_006273</name>
</gene>
<organism evidence="1 2">
    <name type="scientific">Sclerotinia nivalis</name>
    <dbReference type="NCBI Taxonomy" id="352851"/>
    <lineage>
        <taxon>Eukaryota</taxon>
        <taxon>Fungi</taxon>
        <taxon>Dikarya</taxon>
        <taxon>Ascomycota</taxon>
        <taxon>Pezizomycotina</taxon>
        <taxon>Leotiomycetes</taxon>
        <taxon>Helotiales</taxon>
        <taxon>Sclerotiniaceae</taxon>
        <taxon>Sclerotinia</taxon>
    </lineage>
</organism>